<protein>
    <submittedName>
        <fullName evidence="2">Uncharacterized protein</fullName>
    </submittedName>
</protein>
<name>A0AAD3TGK9_NEPGR</name>
<keyword evidence="1" id="KW-0812">Transmembrane</keyword>
<keyword evidence="3" id="KW-1185">Reference proteome</keyword>
<comment type="caution">
    <text evidence="2">The sequence shown here is derived from an EMBL/GenBank/DDBJ whole genome shotgun (WGS) entry which is preliminary data.</text>
</comment>
<keyword evidence="1" id="KW-0472">Membrane</keyword>
<feature type="transmembrane region" description="Helical" evidence="1">
    <location>
        <begin position="204"/>
        <end position="229"/>
    </location>
</feature>
<reference evidence="2" key="1">
    <citation type="submission" date="2023-05" db="EMBL/GenBank/DDBJ databases">
        <title>Nepenthes gracilis genome sequencing.</title>
        <authorList>
            <person name="Fukushima K."/>
        </authorList>
    </citation>
    <scope>NUCLEOTIDE SEQUENCE</scope>
    <source>
        <strain evidence="2">SING2019-196</strain>
    </source>
</reference>
<sequence length="231" mass="23874">MVFQTNKNADHADDPGVAGCEPGVIPRVSVPAVTSWDQAGLDFGLGPILPVTPSKCDSENAENLEDAVTDLVAGLPRVTSCPAKLQQLVMDAPPYPTADTIETQNCECQGNGCPTGAELPGLLASKTPAPPGPESQDPLAPNACSPSASAAASMLLDSDYAGVCWKLVAQRLFSLCLWSLLIGACCRFTLLTPNHCMVGGCCSIFGFLGCVALLVNTNAVALDALVMLLTV</sequence>
<dbReference type="EMBL" id="BSYO01000035">
    <property type="protein sequence ID" value="GMH29032.1"/>
    <property type="molecule type" value="Genomic_DNA"/>
</dbReference>
<evidence type="ECO:0000256" key="1">
    <source>
        <dbReference type="SAM" id="Phobius"/>
    </source>
</evidence>
<keyword evidence="1" id="KW-1133">Transmembrane helix</keyword>
<feature type="transmembrane region" description="Helical" evidence="1">
    <location>
        <begin position="172"/>
        <end position="192"/>
    </location>
</feature>
<evidence type="ECO:0000313" key="2">
    <source>
        <dbReference type="EMBL" id="GMH29032.1"/>
    </source>
</evidence>
<accession>A0AAD3TGK9</accession>
<dbReference type="AlphaFoldDB" id="A0AAD3TGK9"/>
<dbReference type="Proteomes" id="UP001279734">
    <property type="component" value="Unassembled WGS sequence"/>
</dbReference>
<evidence type="ECO:0000313" key="3">
    <source>
        <dbReference type="Proteomes" id="UP001279734"/>
    </source>
</evidence>
<organism evidence="2 3">
    <name type="scientific">Nepenthes gracilis</name>
    <name type="common">Slender pitcher plant</name>
    <dbReference type="NCBI Taxonomy" id="150966"/>
    <lineage>
        <taxon>Eukaryota</taxon>
        <taxon>Viridiplantae</taxon>
        <taxon>Streptophyta</taxon>
        <taxon>Embryophyta</taxon>
        <taxon>Tracheophyta</taxon>
        <taxon>Spermatophyta</taxon>
        <taxon>Magnoliopsida</taxon>
        <taxon>eudicotyledons</taxon>
        <taxon>Gunneridae</taxon>
        <taxon>Pentapetalae</taxon>
        <taxon>Caryophyllales</taxon>
        <taxon>Nepenthaceae</taxon>
        <taxon>Nepenthes</taxon>
    </lineage>
</organism>
<gene>
    <name evidence="2" type="ORF">Nepgr_030875</name>
</gene>
<proteinExistence type="predicted"/>